<accession>A0A3P7ZLN5</accession>
<reference evidence="1 2" key="1">
    <citation type="submission" date="2018-11" db="EMBL/GenBank/DDBJ databases">
        <authorList>
            <consortium name="Pathogen Informatics"/>
        </authorList>
    </citation>
    <scope>NUCLEOTIDE SEQUENCE [LARGE SCALE GENOMIC DNA]</scope>
</reference>
<dbReference type="Proteomes" id="UP000280834">
    <property type="component" value="Unassembled WGS sequence"/>
</dbReference>
<name>A0A3P7ZLN5_9BILA</name>
<evidence type="ECO:0000313" key="1">
    <source>
        <dbReference type="EMBL" id="VDO53648.1"/>
    </source>
</evidence>
<dbReference type="EMBL" id="UZAG01022436">
    <property type="protein sequence ID" value="VDO53648.1"/>
    <property type="molecule type" value="Genomic_DNA"/>
</dbReference>
<gene>
    <name evidence="1" type="ORF">BTMF_LOCUS15341</name>
</gene>
<evidence type="ECO:0000313" key="2">
    <source>
        <dbReference type="Proteomes" id="UP000280834"/>
    </source>
</evidence>
<dbReference type="AlphaFoldDB" id="A0A3P7ZLN5"/>
<proteinExistence type="predicted"/>
<protein>
    <submittedName>
        <fullName evidence="1">Uncharacterized protein</fullName>
    </submittedName>
</protein>
<organism evidence="1 2">
    <name type="scientific">Brugia timori</name>
    <dbReference type="NCBI Taxonomy" id="42155"/>
    <lineage>
        <taxon>Eukaryota</taxon>
        <taxon>Metazoa</taxon>
        <taxon>Ecdysozoa</taxon>
        <taxon>Nematoda</taxon>
        <taxon>Chromadorea</taxon>
        <taxon>Rhabditida</taxon>
        <taxon>Spirurina</taxon>
        <taxon>Spiruromorpha</taxon>
        <taxon>Filarioidea</taxon>
        <taxon>Onchocercidae</taxon>
        <taxon>Brugia</taxon>
    </lineage>
</organism>
<keyword evidence="2" id="KW-1185">Reference proteome</keyword>
<sequence length="82" mass="9318">MEETESTTLQNERACSIGNQFPRQNSQCSISVVTTPILELCFQHFNGKKAFISCDRCFQVQLSSHHYTPCKISSKIKCCKNI</sequence>